<dbReference type="InterPro" id="IPR000811">
    <property type="entry name" value="Glyco_trans_35"/>
</dbReference>
<dbReference type="InterPro" id="IPR003018">
    <property type="entry name" value="GAF"/>
</dbReference>
<comment type="catalytic activity">
    <reaction evidence="1">
        <text>[(1-&gt;4)-alpha-D-glucosyl](n) + phosphate = [(1-&gt;4)-alpha-D-glucosyl](n-1) + alpha-D-glucose 1-phosphate</text>
        <dbReference type="Rhea" id="RHEA:41732"/>
        <dbReference type="Rhea" id="RHEA-COMP:9584"/>
        <dbReference type="Rhea" id="RHEA-COMP:9586"/>
        <dbReference type="ChEBI" id="CHEBI:15444"/>
        <dbReference type="ChEBI" id="CHEBI:43474"/>
        <dbReference type="ChEBI" id="CHEBI:58601"/>
        <dbReference type="EC" id="2.4.1.1"/>
    </reaction>
</comment>
<reference evidence="5 6" key="1">
    <citation type="submission" date="2018-12" db="EMBL/GenBank/DDBJ databases">
        <title>Sequencing of bacterial isolates from soil warming experiment in Harvard Forest, Massachusetts, USA.</title>
        <authorList>
            <person name="Deangelis K."/>
        </authorList>
    </citation>
    <scope>NUCLEOTIDE SEQUENCE [LARGE SCALE GENOMIC DNA]</scope>
    <source>
        <strain evidence="5 6">EB153</strain>
    </source>
</reference>
<feature type="domain" description="GAF" evidence="4">
    <location>
        <begin position="28"/>
        <end position="175"/>
    </location>
</feature>
<dbReference type="Pfam" id="PF00343">
    <property type="entry name" value="Phosphorylase"/>
    <property type="match status" value="1"/>
</dbReference>
<dbReference type="NCBIfam" id="TIGR02094">
    <property type="entry name" value="more_P_ylases"/>
    <property type="match status" value="1"/>
</dbReference>
<comment type="similarity">
    <text evidence="2">Belongs to the glycogen phosphorylase family.</text>
</comment>
<dbReference type="RefSeq" id="WP_125484621.1">
    <property type="nucleotide sequence ID" value="NZ_RSDW01000001.1"/>
</dbReference>
<dbReference type="GO" id="GO:0005975">
    <property type="term" value="P:carbohydrate metabolic process"/>
    <property type="evidence" value="ECO:0007669"/>
    <property type="project" value="InterPro"/>
</dbReference>
<name>A0A3R9WFI8_9BACT</name>
<keyword evidence="3" id="KW-0021">Allosteric enzyme</keyword>
<dbReference type="Pfam" id="PF13185">
    <property type="entry name" value="GAF_2"/>
    <property type="match status" value="1"/>
</dbReference>
<dbReference type="InterPro" id="IPR011834">
    <property type="entry name" value="Agluc_phsphrylas"/>
</dbReference>
<proteinExistence type="inferred from homology"/>
<dbReference type="GO" id="GO:0008184">
    <property type="term" value="F:glycogen phosphorylase activity"/>
    <property type="evidence" value="ECO:0007669"/>
    <property type="project" value="InterPro"/>
</dbReference>
<accession>A0A3R9WFI8</accession>
<evidence type="ECO:0000256" key="3">
    <source>
        <dbReference type="ARBA" id="ARBA00022533"/>
    </source>
</evidence>
<dbReference type="InterPro" id="IPR052182">
    <property type="entry name" value="Glycogen/Maltodextrin_Phosph"/>
</dbReference>
<dbReference type="Gene3D" id="3.40.50.2000">
    <property type="entry name" value="Glycogen Phosphorylase B"/>
    <property type="match status" value="3"/>
</dbReference>
<protein>
    <submittedName>
        <fullName evidence="5">Starch phosphorylase</fullName>
    </submittedName>
</protein>
<evidence type="ECO:0000259" key="4">
    <source>
        <dbReference type="SMART" id="SM00065"/>
    </source>
</evidence>
<dbReference type="InterPro" id="IPR029016">
    <property type="entry name" value="GAF-like_dom_sf"/>
</dbReference>
<keyword evidence="6" id="KW-1185">Reference proteome</keyword>
<dbReference type="OrthoDB" id="9760804at2"/>
<dbReference type="AlphaFoldDB" id="A0A3R9WFI8"/>
<dbReference type="SUPFAM" id="SSF55781">
    <property type="entry name" value="GAF domain-like"/>
    <property type="match status" value="1"/>
</dbReference>
<dbReference type="EMBL" id="RSDW01000001">
    <property type="protein sequence ID" value="RSL15941.1"/>
    <property type="molecule type" value="Genomic_DNA"/>
</dbReference>
<dbReference type="InterPro" id="IPR024517">
    <property type="entry name" value="Glycogen_phosphorylase_DUF3417"/>
</dbReference>
<dbReference type="SMART" id="SM00065">
    <property type="entry name" value="GAF"/>
    <property type="match status" value="1"/>
</dbReference>
<dbReference type="Pfam" id="PF11897">
    <property type="entry name" value="DUF3417"/>
    <property type="match status" value="1"/>
</dbReference>
<dbReference type="SUPFAM" id="SSF53756">
    <property type="entry name" value="UDP-Glycosyltransferase/glycogen phosphorylase"/>
    <property type="match status" value="1"/>
</dbReference>
<gene>
    <name evidence="5" type="ORF">EDE15_1447</name>
</gene>
<evidence type="ECO:0000313" key="5">
    <source>
        <dbReference type="EMBL" id="RSL15941.1"/>
    </source>
</evidence>
<dbReference type="Proteomes" id="UP000269669">
    <property type="component" value="Unassembled WGS sequence"/>
</dbReference>
<dbReference type="Gene3D" id="3.30.450.40">
    <property type="match status" value="1"/>
</dbReference>
<sequence length="886" mass="99697">MTPFYEELDASYVLTLEEITNLTEEGGKPADTLMNVVALIATRFKTDVCSAYLLEPDRSNLVLAATLGLHPRCIGTLRLRLSEGLAGLVAEQVRPVAVEDAPNHPRFKYFKESGEEAYHSFLGVPLIDRGILQGVLVVQTKEPRTFRETEIRMLAEAANQVAPVVSEARTLDRFIAPAQERLWSLARNLWWSWDHDCVSLFRDLSPTRWRQTNQNPISLLNEMPLDEIERRAAELMLHGRINYAYRRQQEYLQADRTWGATNAGVLRPRPVAYFSAEFGLHESLPIYSGGLGVLAGDHIKSASDLDIPLIGIGLFYGQGYFLQRLDDTGWQLEDYLQTDVNQLPMQPAIGENGEPIVIEIQTRGGSIRAKVWRIKVGRCDLLLLDSNVPGNAPEDLELTSRLYGGDGRTRIRQELLLGVGGFRALKAMGITPGVLHLNEGHSGFAVFEAIRTRMLEEGMDFDHAARQVPREVIFTTHTPVPAGHDRFSPQLIEEHLGPLREQLGLSHETLMSFGRVYPTDMQESFCMTVLGLKLSRRANAVSSLHGEVSRAMWTNLYPGKPEDAVPIGHITNGVHVPSWLAPQMCRLYDRHLGVGWQSNSGAAATWEAIENVDDGELWETHLSLKSNLLEFVRRRAAEQAERRDEPRETLLHLSKLFTPDALTIGFARRFATYKRANLLLADIQRLASMVNDPKRPVQFVFAGKAHPLDEPGKQVLQQIAQMMRDSEFADKFVFIEDYDINVGRHLVQGVDVWLNNPRRPLEASGTSGQKVVLNGGLNLSVLDGWWAEAYDGLNGFAIGTGRTHSDMDVHDSRDGEDLYRVLHEELIPLYYQRDQDGLPRGWIKRMKRTIRTLGWRFNADRMVMDYTRHCYVPAAGGTSSAMKTIS</sequence>
<dbReference type="PANTHER" id="PTHR42655">
    <property type="entry name" value="GLYCOGEN PHOSPHORYLASE"/>
    <property type="match status" value="1"/>
</dbReference>
<evidence type="ECO:0000256" key="1">
    <source>
        <dbReference type="ARBA" id="ARBA00001275"/>
    </source>
</evidence>
<dbReference type="PANTHER" id="PTHR42655:SF1">
    <property type="entry name" value="GLYCOGEN PHOSPHORYLASE"/>
    <property type="match status" value="1"/>
</dbReference>
<evidence type="ECO:0000256" key="2">
    <source>
        <dbReference type="ARBA" id="ARBA00006047"/>
    </source>
</evidence>
<evidence type="ECO:0000313" key="6">
    <source>
        <dbReference type="Proteomes" id="UP000269669"/>
    </source>
</evidence>
<comment type="caution">
    <text evidence="5">The sequence shown here is derived from an EMBL/GenBank/DDBJ whole genome shotgun (WGS) entry which is preliminary data.</text>
</comment>
<dbReference type="GO" id="GO:0030170">
    <property type="term" value="F:pyridoxal phosphate binding"/>
    <property type="evidence" value="ECO:0007669"/>
    <property type="project" value="InterPro"/>
</dbReference>
<organism evidence="5 6">
    <name type="scientific">Edaphobacter aggregans</name>
    <dbReference type="NCBI Taxonomy" id="570835"/>
    <lineage>
        <taxon>Bacteria</taxon>
        <taxon>Pseudomonadati</taxon>
        <taxon>Acidobacteriota</taxon>
        <taxon>Terriglobia</taxon>
        <taxon>Terriglobales</taxon>
        <taxon>Acidobacteriaceae</taxon>
        <taxon>Edaphobacter</taxon>
    </lineage>
</organism>